<keyword evidence="2" id="KW-0813">Transport</keyword>
<dbReference type="GO" id="GO:0022857">
    <property type="term" value="F:transmembrane transporter activity"/>
    <property type="evidence" value="ECO:0007669"/>
    <property type="project" value="InterPro"/>
</dbReference>
<dbReference type="PROSITE" id="PS50850">
    <property type="entry name" value="MFS"/>
    <property type="match status" value="1"/>
</dbReference>
<dbReference type="InterPro" id="IPR020846">
    <property type="entry name" value="MFS_dom"/>
</dbReference>
<reference evidence="8 9" key="1">
    <citation type="submission" date="2019-09" db="EMBL/GenBank/DDBJ databases">
        <title>Complete genome sequence of Sporolactobacillus terrae 70-3.</title>
        <authorList>
            <person name="Tanaka N."/>
            <person name="Shiwa Y."/>
            <person name="Fujita N."/>
            <person name="Tanasupawat S."/>
        </authorList>
    </citation>
    <scope>NUCLEOTIDE SEQUENCE [LARGE SCALE GENOMIC DNA]</scope>
    <source>
        <strain evidence="8 9">70-3</strain>
    </source>
</reference>
<sequence length="474" mass="52110">MLAMIDTEGVIRRQGIQKQTTIDAETDRLTQEQILNLERRINQLPVTKTMYRIFTLITLGMMLDGFDVYLAGGVLGQLVQSGWSSLALNATFISTTFVGLFIGSLASGFIGDWRGRQFAYQVNLFIFGVASLASFFAPNMTTLIILRGISGIGLGAEIVTGFTLLGEFVPAASRGKWVGGLSVFANCSAPIATFLGFIIIPTIGWRWMFAIAGVLSIIVWYFRRGLPESPRWYFSQGNYRKAEQIVAQFEEEARKSGKFQRNSDQQDSVNQIVTKEGHYGELFSKSMIRRTLLGCMILAAINTAAFTFVTWVPTLLVNSGITVSKSLGYTALMMLGAPIGALIGRMTVDRLGRKWMIVGALIMTALLGYIYAFQTQPAALMTIGFLMTVCLYILMAVGLSIYVPELFSTALRMRGNGTAQAVGRLFTIVTPYIVAWLLTNQGILSVFIVIGIFLAITAVLTISWGPETKQQILK</sequence>
<feature type="transmembrane region" description="Helical" evidence="6">
    <location>
        <begin position="326"/>
        <end position="343"/>
    </location>
</feature>
<organism evidence="8 9">
    <name type="scientific">Sporolactobacillus terrae</name>
    <dbReference type="NCBI Taxonomy" id="269673"/>
    <lineage>
        <taxon>Bacteria</taxon>
        <taxon>Bacillati</taxon>
        <taxon>Bacillota</taxon>
        <taxon>Bacilli</taxon>
        <taxon>Bacillales</taxon>
        <taxon>Sporolactobacillaceae</taxon>
        <taxon>Sporolactobacillus</taxon>
    </lineage>
</organism>
<feature type="transmembrane region" description="Helical" evidence="6">
    <location>
        <begin position="177"/>
        <end position="199"/>
    </location>
</feature>
<feature type="transmembrane region" description="Helical" evidence="6">
    <location>
        <begin position="118"/>
        <end position="137"/>
    </location>
</feature>
<dbReference type="CDD" id="cd17316">
    <property type="entry name" value="MFS_SV2_like"/>
    <property type="match status" value="1"/>
</dbReference>
<accession>A0A5K7WWQ6</accession>
<protein>
    <submittedName>
        <fullName evidence="8">MFS transporter</fullName>
    </submittedName>
</protein>
<feature type="transmembrane region" description="Helical" evidence="6">
    <location>
        <begin position="83"/>
        <end position="106"/>
    </location>
</feature>
<feature type="transmembrane region" description="Helical" evidence="6">
    <location>
        <begin position="444"/>
        <end position="464"/>
    </location>
</feature>
<dbReference type="PANTHER" id="PTHR23511">
    <property type="entry name" value="SYNAPTIC VESICLE GLYCOPROTEIN 2"/>
    <property type="match status" value="1"/>
</dbReference>
<proteinExistence type="predicted"/>
<dbReference type="PANTHER" id="PTHR23511:SF34">
    <property type="entry name" value="SYNAPTIC VESICLE GLYCOPROTEIN 2"/>
    <property type="match status" value="1"/>
</dbReference>
<gene>
    <name evidence="8" type="ORF">St703_18160</name>
</gene>
<evidence type="ECO:0000313" key="9">
    <source>
        <dbReference type="Proteomes" id="UP000326951"/>
    </source>
</evidence>
<evidence type="ECO:0000256" key="3">
    <source>
        <dbReference type="ARBA" id="ARBA00022692"/>
    </source>
</evidence>
<dbReference type="PROSITE" id="PS00217">
    <property type="entry name" value="SUGAR_TRANSPORT_2"/>
    <property type="match status" value="1"/>
</dbReference>
<feature type="transmembrane region" description="Helical" evidence="6">
    <location>
        <begin position="421"/>
        <end position="438"/>
    </location>
</feature>
<evidence type="ECO:0000256" key="4">
    <source>
        <dbReference type="ARBA" id="ARBA00022989"/>
    </source>
</evidence>
<feature type="transmembrane region" description="Helical" evidence="6">
    <location>
        <begin position="49"/>
        <end position="71"/>
    </location>
</feature>
<dbReference type="Proteomes" id="UP000326951">
    <property type="component" value="Chromosome"/>
</dbReference>
<dbReference type="EMBL" id="AP021853">
    <property type="protein sequence ID" value="BBN99111.1"/>
    <property type="molecule type" value="Genomic_DNA"/>
</dbReference>
<dbReference type="InterPro" id="IPR005829">
    <property type="entry name" value="Sugar_transporter_CS"/>
</dbReference>
<dbReference type="GO" id="GO:0005886">
    <property type="term" value="C:plasma membrane"/>
    <property type="evidence" value="ECO:0007669"/>
    <property type="project" value="UniProtKB-SubCell"/>
</dbReference>
<feature type="domain" description="Major facilitator superfamily (MFS) profile" evidence="7">
    <location>
        <begin position="53"/>
        <end position="469"/>
    </location>
</feature>
<feature type="transmembrane region" description="Helical" evidence="6">
    <location>
        <begin position="378"/>
        <end position="401"/>
    </location>
</feature>
<evidence type="ECO:0000256" key="6">
    <source>
        <dbReference type="SAM" id="Phobius"/>
    </source>
</evidence>
<dbReference type="Gene3D" id="1.20.1250.20">
    <property type="entry name" value="MFS general substrate transporter like domains"/>
    <property type="match status" value="1"/>
</dbReference>
<dbReference type="AlphaFoldDB" id="A0A5K7WWQ6"/>
<evidence type="ECO:0000256" key="1">
    <source>
        <dbReference type="ARBA" id="ARBA00004651"/>
    </source>
</evidence>
<feature type="transmembrane region" description="Helical" evidence="6">
    <location>
        <begin position="205"/>
        <end position="222"/>
    </location>
</feature>
<keyword evidence="4 6" id="KW-1133">Transmembrane helix</keyword>
<feature type="transmembrane region" description="Helical" evidence="6">
    <location>
        <begin position="292"/>
        <end position="314"/>
    </location>
</feature>
<name>A0A5K7WWQ6_9BACL</name>
<evidence type="ECO:0000256" key="5">
    <source>
        <dbReference type="ARBA" id="ARBA00023136"/>
    </source>
</evidence>
<dbReference type="InterPro" id="IPR005828">
    <property type="entry name" value="MFS_sugar_transport-like"/>
</dbReference>
<feature type="transmembrane region" description="Helical" evidence="6">
    <location>
        <begin position="143"/>
        <end position="165"/>
    </location>
</feature>
<feature type="transmembrane region" description="Helical" evidence="6">
    <location>
        <begin position="355"/>
        <end position="372"/>
    </location>
</feature>
<evidence type="ECO:0000256" key="2">
    <source>
        <dbReference type="ARBA" id="ARBA00022448"/>
    </source>
</evidence>
<evidence type="ECO:0000259" key="7">
    <source>
        <dbReference type="PROSITE" id="PS50850"/>
    </source>
</evidence>
<keyword evidence="3 6" id="KW-0812">Transmembrane</keyword>
<comment type="subcellular location">
    <subcellularLocation>
        <location evidence="1">Cell membrane</location>
        <topology evidence="1">Multi-pass membrane protein</topology>
    </subcellularLocation>
</comment>
<evidence type="ECO:0000313" key="8">
    <source>
        <dbReference type="EMBL" id="BBN99111.1"/>
    </source>
</evidence>
<dbReference type="SUPFAM" id="SSF103473">
    <property type="entry name" value="MFS general substrate transporter"/>
    <property type="match status" value="1"/>
</dbReference>
<dbReference type="Pfam" id="PF00083">
    <property type="entry name" value="Sugar_tr"/>
    <property type="match status" value="1"/>
</dbReference>
<keyword evidence="5 6" id="KW-0472">Membrane</keyword>
<dbReference type="InterPro" id="IPR036259">
    <property type="entry name" value="MFS_trans_sf"/>
</dbReference>